<feature type="compositionally biased region" description="Polar residues" evidence="4">
    <location>
        <begin position="1054"/>
        <end position="1078"/>
    </location>
</feature>
<feature type="domain" description="Ig-like" evidence="5">
    <location>
        <begin position="322"/>
        <end position="404"/>
    </location>
</feature>
<dbReference type="SMART" id="SM00408">
    <property type="entry name" value="IGc2"/>
    <property type="match status" value="3"/>
</dbReference>
<dbReference type="PANTHER" id="PTHR23278">
    <property type="entry name" value="SIDESTEP PROTEIN"/>
    <property type="match status" value="1"/>
</dbReference>
<feature type="region of interest" description="Disordered" evidence="4">
    <location>
        <begin position="869"/>
        <end position="901"/>
    </location>
</feature>
<keyword evidence="8" id="KW-1185">Reference proteome</keyword>
<feature type="compositionally biased region" description="Acidic residues" evidence="4">
    <location>
        <begin position="713"/>
        <end position="732"/>
    </location>
</feature>
<feature type="region of interest" description="Disordered" evidence="4">
    <location>
        <begin position="1194"/>
        <end position="1266"/>
    </location>
</feature>
<feature type="region of interest" description="Disordered" evidence="4">
    <location>
        <begin position="1002"/>
        <end position="1025"/>
    </location>
</feature>
<organism evidence="7 8">
    <name type="scientific">Petrolisthes manimaculis</name>
    <dbReference type="NCBI Taxonomy" id="1843537"/>
    <lineage>
        <taxon>Eukaryota</taxon>
        <taxon>Metazoa</taxon>
        <taxon>Ecdysozoa</taxon>
        <taxon>Arthropoda</taxon>
        <taxon>Crustacea</taxon>
        <taxon>Multicrustacea</taxon>
        <taxon>Malacostraca</taxon>
        <taxon>Eumalacostraca</taxon>
        <taxon>Eucarida</taxon>
        <taxon>Decapoda</taxon>
        <taxon>Pleocyemata</taxon>
        <taxon>Anomura</taxon>
        <taxon>Galatheoidea</taxon>
        <taxon>Porcellanidae</taxon>
        <taxon>Petrolisthes</taxon>
    </lineage>
</organism>
<feature type="region of interest" description="Disordered" evidence="4">
    <location>
        <begin position="1313"/>
        <end position="1337"/>
    </location>
</feature>
<dbReference type="InterPro" id="IPR036179">
    <property type="entry name" value="Ig-like_dom_sf"/>
</dbReference>
<feature type="region of interest" description="Disordered" evidence="4">
    <location>
        <begin position="1406"/>
        <end position="1447"/>
    </location>
</feature>
<gene>
    <name evidence="7" type="ORF">Pmani_005764</name>
</gene>
<dbReference type="Proteomes" id="UP001292094">
    <property type="component" value="Unassembled WGS sequence"/>
</dbReference>
<reference evidence="7" key="1">
    <citation type="submission" date="2023-11" db="EMBL/GenBank/DDBJ databases">
        <title>Genome assemblies of two species of porcelain crab, Petrolisthes cinctipes and Petrolisthes manimaculis (Anomura: Porcellanidae).</title>
        <authorList>
            <person name="Angst P."/>
        </authorList>
    </citation>
    <scope>NUCLEOTIDE SEQUENCE</scope>
    <source>
        <strain evidence="7">PB745_02</strain>
        <tissue evidence="7">Gill</tissue>
    </source>
</reference>
<dbReference type="GO" id="GO:0016020">
    <property type="term" value="C:membrane"/>
    <property type="evidence" value="ECO:0007669"/>
    <property type="project" value="UniProtKB-SubCell"/>
</dbReference>
<feature type="region of interest" description="Disordered" evidence="4">
    <location>
        <begin position="751"/>
        <end position="788"/>
    </location>
</feature>
<name>A0AAE1QC98_9EUCA</name>
<dbReference type="InterPro" id="IPR003598">
    <property type="entry name" value="Ig_sub2"/>
</dbReference>
<feature type="domain" description="Ig-like" evidence="5">
    <location>
        <begin position="204"/>
        <end position="307"/>
    </location>
</feature>
<accession>A0AAE1QC98</accession>
<dbReference type="EMBL" id="JAWZYT010000434">
    <property type="protein sequence ID" value="KAK4323530.1"/>
    <property type="molecule type" value="Genomic_DNA"/>
</dbReference>
<evidence type="ECO:0000256" key="2">
    <source>
        <dbReference type="ARBA" id="ARBA00023136"/>
    </source>
</evidence>
<feature type="compositionally biased region" description="Basic and acidic residues" evidence="4">
    <location>
        <begin position="777"/>
        <end position="788"/>
    </location>
</feature>
<dbReference type="Pfam" id="PF13927">
    <property type="entry name" value="Ig_3"/>
    <property type="match status" value="1"/>
</dbReference>
<evidence type="ECO:0008006" key="9">
    <source>
        <dbReference type="Google" id="ProtNLM"/>
    </source>
</evidence>
<feature type="region of interest" description="Disordered" evidence="4">
    <location>
        <begin position="1139"/>
        <end position="1165"/>
    </location>
</feature>
<dbReference type="PROSITE" id="PS50853">
    <property type="entry name" value="FN3"/>
    <property type="match status" value="1"/>
</dbReference>
<feature type="domain" description="Ig-like" evidence="5">
    <location>
        <begin position="1"/>
        <end position="107"/>
    </location>
</feature>
<keyword evidence="2" id="KW-0472">Membrane</keyword>
<keyword evidence="3" id="KW-1015">Disulfide bond</keyword>
<evidence type="ECO:0000259" key="6">
    <source>
        <dbReference type="PROSITE" id="PS50853"/>
    </source>
</evidence>
<feature type="region of interest" description="Disordered" evidence="4">
    <location>
        <begin position="660"/>
        <end position="687"/>
    </location>
</feature>
<feature type="domain" description="Fibronectin type-III" evidence="6">
    <location>
        <begin position="513"/>
        <end position="617"/>
    </location>
</feature>
<dbReference type="SUPFAM" id="SSF48726">
    <property type="entry name" value="Immunoglobulin"/>
    <property type="match status" value="5"/>
</dbReference>
<comment type="caution">
    <text evidence="7">The sequence shown here is derived from an EMBL/GenBank/DDBJ whole genome shotgun (WGS) entry which is preliminary data.</text>
</comment>
<dbReference type="Gene3D" id="2.60.40.10">
    <property type="entry name" value="Immunoglobulins"/>
    <property type="match status" value="5"/>
</dbReference>
<dbReference type="PANTHER" id="PTHR23278:SF19">
    <property type="entry name" value="OBSCURIN"/>
    <property type="match status" value="1"/>
</dbReference>
<dbReference type="Pfam" id="PF08205">
    <property type="entry name" value="C2-set_2"/>
    <property type="match status" value="1"/>
</dbReference>
<dbReference type="InterPro" id="IPR013162">
    <property type="entry name" value="CD80_C2-set"/>
</dbReference>
<feature type="region of interest" description="Disordered" evidence="4">
    <location>
        <begin position="816"/>
        <end position="842"/>
    </location>
</feature>
<feature type="compositionally biased region" description="Basic and acidic residues" evidence="4">
    <location>
        <begin position="1224"/>
        <end position="1239"/>
    </location>
</feature>
<feature type="compositionally biased region" description="Polar residues" evidence="4">
    <location>
        <begin position="1194"/>
        <end position="1208"/>
    </location>
</feature>
<evidence type="ECO:0000256" key="3">
    <source>
        <dbReference type="ARBA" id="ARBA00023157"/>
    </source>
</evidence>
<protein>
    <recommendedName>
        <fullName evidence="9">Nephrin</fullName>
    </recommendedName>
</protein>
<evidence type="ECO:0000256" key="1">
    <source>
        <dbReference type="ARBA" id="ARBA00004167"/>
    </source>
</evidence>
<feature type="domain" description="Ig-like" evidence="5">
    <location>
        <begin position="409"/>
        <end position="490"/>
    </location>
</feature>
<feature type="compositionally biased region" description="Polar residues" evidence="4">
    <location>
        <begin position="869"/>
        <end position="892"/>
    </location>
</feature>
<dbReference type="PROSITE" id="PS50835">
    <property type="entry name" value="IG_LIKE"/>
    <property type="match status" value="4"/>
</dbReference>
<dbReference type="InterPro" id="IPR007110">
    <property type="entry name" value="Ig-like_dom"/>
</dbReference>
<dbReference type="InterPro" id="IPR003599">
    <property type="entry name" value="Ig_sub"/>
</dbReference>
<feature type="compositionally biased region" description="Polar residues" evidence="4">
    <location>
        <begin position="1038"/>
        <end position="1047"/>
    </location>
</feature>
<feature type="compositionally biased region" description="Polar residues" evidence="4">
    <location>
        <begin position="1002"/>
        <end position="1013"/>
    </location>
</feature>
<evidence type="ECO:0000256" key="4">
    <source>
        <dbReference type="SAM" id="MobiDB-lite"/>
    </source>
</evidence>
<feature type="region of interest" description="Disordered" evidence="4">
    <location>
        <begin position="710"/>
        <end position="736"/>
    </location>
</feature>
<feature type="region of interest" description="Disordered" evidence="4">
    <location>
        <begin position="1357"/>
        <end position="1391"/>
    </location>
</feature>
<evidence type="ECO:0000313" key="7">
    <source>
        <dbReference type="EMBL" id="KAK4323530.1"/>
    </source>
</evidence>
<feature type="compositionally biased region" description="Basic and acidic residues" evidence="4">
    <location>
        <begin position="816"/>
        <end position="828"/>
    </location>
</feature>
<dbReference type="InterPro" id="IPR003961">
    <property type="entry name" value="FN3_dom"/>
</dbReference>
<feature type="compositionally biased region" description="Basic residues" evidence="4">
    <location>
        <begin position="751"/>
        <end position="762"/>
    </location>
</feature>
<evidence type="ECO:0000259" key="5">
    <source>
        <dbReference type="PROSITE" id="PS50835"/>
    </source>
</evidence>
<feature type="region of interest" description="Disordered" evidence="4">
    <location>
        <begin position="1038"/>
        <end position="1096"/>
    </location>
</feature>
<dbReference type="SMART" id="SM00409">
    <property type="entry name" value="IG"/>
    <property type="match status" value="4"/>
</dbReference>
<feature type="compositionally biased region" description="Basic and acidic residues" evidence="4">
    <location>
        <begin position="678"/>
        <end position="687"/>
    </location>
</feature>
<sequence length="1465" mass="161059">MEGSREDVEGVVGGLGKLPCRYYPRTPGDIPRLLLWYKEGVSKPVFSYDTRTSPPGDQTRPDGTVVHIGHVASMLTLPNLTRNHSGLYECRVQFHASPSVLAFVNLTVVEPVRSVMVEEGDHGVMKSWVLGPYRVGHTINVTCVAGPGFPRPTVKWWAGDKVLKSSHGRGGDDRVENRLVVVNISRAWHNRVLTCIANNTHLKPSALASLTVNMTLLAKSVLVSDPGALLEGRTARLTCRALGSNPPSALAWTLNGTTVPASKSSMEGNETLSDLVLKISRRLHNVRVSCTATNPSIPLTTVSNTTTLLVHYPPTVRASLGPKLSLDVLKEGNDVYFMCDVDASPPATTLTWYHEGGVVEGGTGVVRSGNSLVLQGAGRKRAGRYRCAATNTLATVTSPPVTLTFRYKPECLSSLTTYFIYDKAINVTCTLTSHPPVTSIYWRWAGRGGGLGRGGGDVSSTTPERVEGQVVSGQLTVGPSPGGDDRKLTCWGVNDMGQQQYPCNFSIKAASVPVSSCRVAHITSNSLSLTCHTPSLTPTHTPSSSASTTPENTTIYTAEVYFANQTLYRNVSSRQPTFNVSQLDAGTSYQIKVYVTQGPVTSPPVLVSAYTSRTPSEGGGDGVGDGGAAAGGVVGGMLVAAGVAGLAVWARLYWRKKVRRSSGSPRTTNKSLSLTTSDDTRPMLHHSEGWRGVPVSVERWHRGEEPVYQVVAADDDDDDDDDGDEDELDDTDDSYKVEVAPSDLKATVRRVGRNSLHRSNKKGKNELDSTINEDDDKIMKESKGRKEEAGNCLGELVQLIPKECEDTLARKLQHVGGEERGRIDGGGDRRRRRRGELEGEEGDKLSGREWLQYLPEGWVIASSPHSLSNMESSSEYWTSPELSGSQTTTGFDSSLDPIKESEHNNLQGANKKHPQILPSLDPKQLAESFEDWRLKYVSCVPLPQTQMPPAVTTDDHNNHNVQNNPNYDRNYDHHNAMYTSNIELNHLNNSLDSLTRRDDNHYCSSALQPTSKSNNHNNNNNYELRHTPSLRSITGRQNLDHNYNLPQPTKPHDTNQNALTSSKLRQTPRQTNRNTHNRISFPPPLPPSSSQSFGTPSVMQHNYANTTPHYTGQFPTNHYRNSFPLPPLLPSDTFGNYHNFQNLVSHPPPPSPKRIGHPHRASLPPLSKLFQENNKCASLPSSSTLLQENLNKRISLSPSSMEPHSRSTSRPRDTQKRWSLPHPLRAEDRRDRMRQEQGRDLGLGVRFRTGQHGTGQEQRAGVALRQERTRDPRLDISATIEMDLGRGALPRSGSSSDSDVGLGRGMTLGQVVERDLEEEDEEEEGEEDEMHKQTVRPGINLWQGQWLGQRSGLEVDDRLGPDVAGGVKQRQDKRPGEGQSLELAPRNIQGQNMDLELNQRNIYEEPMDPELSHSNVHRQRGEPDGERRRQGGGGEGGVKDTFSVNGDDLSTCSFQQLMFAEETDL</sequence>
<feature type="compositionally biased region" description="Acidic residues" evidence="4">
    <location>
        <begin position="1315"/>
        <end position="1328"/>
    </location>
</feature>
<feature type="compositionally biased region" description="Polar residues" evidence="4">
    <location>
        <begin position="661"/>
        <end position="677"/>
    </location>
</feature>
<dbReference type="InterPro" id="IPR013783">
    <property type="entry name" value="Ig-like_fold"/>
</dbReference>
<feature type="compositionally biased region" description="Basic and acidic residues" evidence="4">
    <location>
        <begin position="1419"/>
        <end position="1429"/>
    </location>
</feature>
<evidence type="ECO:0000313" key="8">
    <source>
        <dbReference type="Proteomes" id="UP001292094"/>
    </source>
</evidence>
<proteinExistence type="predicted"/>
<comment type="subcellular location">
    <subcellularLocation>
        <location evidence="1">Membrane</location>
        <topology evidence="1">Single-pass membrane protein</topology>
    </subcellularLocation>
</comment>
<dbReference type="CDD" id="cd00096">
    <property type="entry name" value="Ig"/>
    <property type="match status" value="3"/>
</dbReference>